<proteinExistence type="predicted"/>
<dbReference type="Gene3D" id="3.10.450.240">
    <property type="match status" value="1"/>
</dbReference>
<evidence type="ECO:0000313" key="2">
    <source>
        <dbReference type="Proteomes" id="UP000485058"/>
    </source>
</evidence>
<organism evidence="1 2">
    <name type="scientific">Haematococcus lacustris</name>
    <name type="common">Green alga</name>
    <name type="synonym">Haematococcus pluvialis</name>
    <dbReference type="NCBI Taxonomy" id="44745"/>
    <lineage>
        <taxon>Eukaryota</taxon>
        <taxon>Viridiplantae</taxon>
        <taxon>Chlorophyta</taxon>
        <taxon>core chlorophytes</taxon>
        <taxon>Chlorophyceae</taxon>
        <taxon>CS clade</taxon>
        <taxon>Chlamydomonadales</taxon>
        <taxon>Haematococcaceae</taxon>
        <taxon>Haematococcus</taxon>
    </lineage>
</organism>
<protein>
    <submittedName>
        <fullName evidence="1">Tim44 domain-containing protein</fullName>
    </submittedName>
</protein>
<sequence length="220" mass="24097">MEPDAANVNEQQLATLYSTANKVLIGFKPLGSYATGRPQTLNEKLDLFFASGSGGGPEVVWQLVNTLSAEVLTGHVARLVPAEVLKQASTKLHICQWLVRVESEQLFYIQDAANKTLLAGSRQPVTCVDFLVMERPFYKGWGVFRRPGPRGAAWRIAARLTPQDVAQKVEDASRSLEEESQAADPDAVDTKSLATENAVWFAKWIAAPAAVVYGFYTILT</sequence>
<dbReference type="AlphaFoldDB" id="A0A699Z5M9"/>
<gene>
    <name evidence="1" type="ORF">HaLaN_13359</name>
</gene>
<name>A0A699Z5M9_HAELA</name>
<comment type="caution">
    <text evidence="1">The sequence shown here is derived from an EMBL/GenBank/DDBJ whole genome shotgun (WGS) entry which is preliminary data.</text>
</comment>
<dbReference type="Proteomes" id="UP000485058">
    <property type="component" value="Unassembled WGS sequence"/>
</dbReference>
<dbReference type="EMBL" id="BLLF01001060">
    <property type="protein sequence ID" value="GFH16850.1"/>
    <property type="molecule type" value="Genomic_DNA"/>
</dbReference>
<feature type="non-terminal residue" evidence="1">
    <location>
        <position position="1"/>
    </location>
</feature>
<accession>A0A699Z5M9</accession>
<evidence type="ECO:0000313" key="1">
    <source>
        <dbReference type="EMBL" id="GFH16850.1"/>
    </source>
</evidence>
<keyword evidence="2" id="KW-1185">Reference proteome</keyword>
<reference evidence="1 2" key="1">
    <citation type="submission" date="2020-02" db="EMBL/GenBank/DDBJ databases">
        <title>Draft genome sequence of Haematococcus lacustris strain NIES-144.</title>
        <authorList>
            <person name="Morimoto D."/>
            <person name="Nakagawa S."/>
            <person name="Yoshida T."/>
            <person name="Sawayama S."/>
        </authorList>
    </citation>
    <scope>NUCLEOTIDE SEQUENCE [LARGE SCALE GENOMIC DNA]</scope>
    <source>
        <strain evidence="1 2">NIES-144</strain>
    </source>
</reference>